<feature type="chain" id="PRO_5026662658" evidence="1">
    <location>
        <begin position="31"/>
        <end position="344"/>
    </location>
</feature>
<dbReference type="RefSeq" id="WP_155438788.1">
    <property type="nucleotide sequence ID" value="NZ_WNLA01000004.1"/>
</dbReference>
<dbReference type="Proteomes" id="UP000484015">
    <property type="component" value="Unassembled WGS sequence"/>
</dbReference>
<accession>A0A6L6PZ44</accession>
<comment type="caution">
    <text evidence="2">The sequence shown here is derived from an EMBL/GenBank/DDBJ whole genome shotgun (WGS) entry which is preliminary data.</text>
</comment>
<keyword evidence="3" id="KW-1185">Reference proteome</keyword>
<evidence type="ECO:0000256" key="1">
    <source>
        <dbReference type="SAM" id="SignalP"/>
    </source>
</evidence>
<proteinExistence type="predicted"/>
<evidence type="ECO:0000313" key="3">
    <source>
        <dbReference type="Proteomes" id="UP000484015"/>
    </source>
</evidence>
<name>A0A6L6PZ44_9BURK</name>
<organism evidence="2 3">
    <name type="scientific">Pseudoduganella ginsengisoli</name>
    <dbReference type="NCBI Taxonomy" id="1462440"/>
    <lineage>
        <taxon>Bacteria</taxon>
        <taxon>Pseudomonadati</taxon>
        <taxon>Pseudomonadota</taxon>
        <taxon>Betaproteobacteria</taxon>
        <taxon>Burkholderiales</taxon>
        <taxon>Oxalobacteraceae</taxon>
        <taxon>Telluria group</taxon>
        <taxon>Pseudoduganella</taxon>
    </lineage>
</organism>
<feature type="signal peptide" evidence="1">
    <location>
        <begin position="1"/>
        <end position="30"/>
    </location>
</feature>
<dbReference type="AlphaFoldDB" id="A0A6L6PZ44"/>
<keyword evidence="1" id="KW-0732">Signal</keyword>
<protein>
    <submittedName>
        <fullName evidence="2">Uncharacterized protein</fullName>
    </submittedName>
</protein>
<reference evidence="2 3" key="1">
    <citation type="submission" date="2019-11" db="EMBL/GenBank/DDBJ databases">
        <title>Type strains purchased from KCTC, JCM and DSMZ.</title>
        <authorList>
            <person name="Lu H."/>
        </authorList>
    </citation>
    <scope>NUCLEOTIDE SEQUENCE [LARGE SCALE GENOMIC DNA]</scope>
    <source>
        <strain evidence="2 3">KCTC 42409</strain>
    </source>
</reference>
<gene>
    <name evidence="2" type="ORF">GM668_10060</name>
</gene>
<sequence length="344" mass="36811">MRYKPSKPRQRILYLACAMLAALGVRPTTAQVAERDLLQSRAGAIVLHHGTAVANPALHAAGAAISSPFPAELDRQGRFWPAFGADAAPALSLAAAGVEMEMAKLPQISPGDPLRHEGPEPAYRWQASIPARHWLMTGYGNYYGSPDRLMAGPGLQQVLGLQIRSRYTVALENGAYVLRMAIGLRNNGNVALHDVLFRLCFTDAVAGPPGSPAQRLFRATGHSVEGQAIYSGTAHADGYGRRATAGHAATVAATLLLPSETRTFQLELRGQPVMAATELYPAYLVGMREAPGGERLWPASIVSGDVPPAPRYYYREAALLIPAPYRFSLHGPHAEVTPARPADG</sequence>
<evidence type="ECO:0000313" key="2">
    <source>
        <dbReference type="EMBL" id="MTW02424.1"/>
    </source>
</evidence>
<dbReference type="EMBL" id="WNLA01000004">
    <property type="protein sequence ID" value="MTW02424.1"/>
    <property type="molecule type" value="Genomic_DNA"/>
</dbReference>